<dbReference type="GO" id="GO:0003729">
    <property type="term" value="F:mRNA binding"/>
    <property type="evidence" value="ECO:0007669"/>
    <property type="project" value="TreeGrafter"/>
</dbReference>
<evidence type="ECO:0000259" key="8">
    <source>
        <dbReference type="PROSITE" id="PS50126"/>
    </source>
</evidence>
<dbReference type="GO" id="GO:0022627">
    <property type="term" value="C:cytosolic small ribosomal subunit"/>
    <property type="evidence" value="ECO:0007669"/>
    <property type="project" value="TreeGrafter"/>
</dbReference>
<keyword evidence="2" id="KW-0677">Repeat</keyword>
<name>A0A1Y1QT34_9GAMM</name>
<evidence type="ECO:0000256" key="6">
    <source>
        <dbReference type="ARBA" id="ARBA00035293"/>
    </source>
</evidence>
<dbReference type="AlphaFoldDB" id="A0A1Y1QT34"/>
<dbReference type="NCBIfam" id="NF004952">
    <property type="entry name" value="PRK06299.1-2"/>
    <property type="match status" value="1"/>
</dbReference>
<dbReference type="GO" id="GO:0006412">
    <property type="term" value="P:translation"/>
    <property type="evidence" value="ECO:0007669"/>
    <property type="project" value="TreeGrafter"/>
</dbReference>
<dbReference type="InterPro" id="IPR050437">
    <property type="entry name" value="Ribos_protein_bS1-like"/>
</dbReference>
<dbReference type="SUPFAM" id="SSF50249">
    <property type="entry name" value="Nucleic acid-binding proteins"/>
    <property type="match status" value="5"/>
</dbReference>
<dbReference type="EMBL" id="MTEJ01000057">
    <property type="protein sequence ID" value="OQX12870.1"/>
    <property type="molecule type" value="Genomic_DNA"/>
</dbReference>
<keyword evidence="3" id="KW-0694">RNA-binding</keyword>
<feature type="non-terminal residue" evidence="9">
    <location>
        <position position="395"/>
    </location>
</feature>
<dbReference type="Gene3D" id="6.20.370.20">
    <property type="match status" value="1"/>
</dbReference>
<feature type="domain" description="S1 motif" evidence="8">
    <location>
        <begin position="21"/>
        <end position="87"/>
    </location>
</feature>
<evidence type="ECO:0000313" key="10">
    <source>
        <dbReference type="Proteomes" id="UP000192491"/>
    </source>
</evidence>
<comment type="similarity">
    <text evidence="1">Belongs to the bacterial ribosomal protein bS1 family.</text>
</comment>
<comment type="caution">
    <text evidence="9">The sequence shown here is derived from an EMBL/GenBank/DDBJ whole genome shotgun (WGS) entry which is preliminary data.</text>
</comment>
<reference evidence="9 10" key="1">
    <citation type="submission" date="2017-01" db="EMBL/GenBank/DDBJ databases">
        <title>Novel large sulfur bacteria in the metagenomes of groundwater-fed chemosynthetic microbial mats in the Lake Huron basin.</title>
        <authorList>
            <person name="Sharrar A.M."/>
            <person name="Flood B.E."/>
            <person name="Bailey J.V."/>
            <person name="Jones D.S."/>
            <person name="Biddanda B."/>
            <person name="Ruberg S.A."/>
            <person name="Marcus D.N."/>
            <person name="Dick G.J."/>
        </authorList>
    </citation>
    <scope>NUCLEOTIDE SEQUENCE [LARGE SCALE GENOMIC DNA]</scope>
    <source>
        <strain evidence="9">A8</strain>
    </source>
</reference>
<proteinExistence type="inferred from homology"/>
<dbReference type="CDD" id="cd05688">
    <property type="entry name" value="S1_RPS1_repeat_ec3"/>
    <property type="match status" value="1"/>
</dbReference>
<dbReference type="FunFam" id="2.40.50.140:FF:000017">
    <property type="entry name" value="30S ribosomal protein S1"/>
    <property type="match status" value="1"/>
</dbReference>
<feature type="domain" description="S1 motif" evidence="8">
    <location>
        <begin position="364"/>
        <end position="395"/>
    </location>
</feature>
<sequence>MTESFAELFEESLSYTQMQPGALLNATVLEVRSDFVIVSAGLKSEGVIPAEQFRNERGELTVKVGDLVEVALDTVEDGFGETKLSREKARRLRAWEILEEAFNNDEIITGIITGKVKGGFVVELSDIRAFLPGSLVDVRPVRDTSYLEGKELEFKLIKLDQKRNNVVVSRRAVVEEEYSAEREALMENLQEGQVIKGAVKNLTDYGAFLDLGGIDGLLHITDMAWKRVKHPSEVVNIGDEIDVKVLKFDRDKNRVSLGLKQLGEDPWQDLVRRYPSGTRIFGKVSNLTDYGCFVEIEDGVEGLVHVSEMDWTNKNVNPAKVVTLGDETEVMILDIDADRRRISLGMKQCQANPWDEFAGTRNKGDRVSGKIKSITDFGIFIGLDGGIDGLVHLSD</sequence>
<accession>A0A1Y1QT34</accession>
<dbReference type="Pfam" id="PF00575">
    <property type="entry name" value="S1"/>
    <property type="match status" value="5"/>
</dbReference>
<feature type="domain" description="S1 motif" evidence="8">
    <location>
        <begin position="277"/>
        <end position="347"/>
    </location>
</feature>
<keyword evidence="5" id="KW-0687">Ribonucleoprotein</keyword>
<dbReference type="PANTHER" id="PTHR10724:SF7">
    <property type="entry name" value="SMALL RIBOSOMAL SUBUNIT PROTEIN BS1C"/>
    <property type="match status" value="1"/>
</dbReference>
<keyword evidence="4 9" id="KW-0689">Ribosomal protein</keyword>
<feature type="domain" description="S1 motif" evidence="8">
    <location>
        <begin position="105"/>
        <end position="171"/>
    </location>
</feature>
<dbReference type="GO" id="GO:0003735">
    <property type="term" value="F:structural constituent of ribosome"/>
    <property type="evidence" value="ECO:0007669"/>
    <property type="project" value="TreeGrafter"/>
</dbReference>
<dbReference type="SMART" id="SM00316">
    <property type="entry name" value="S1"/>
    <property type="match status" value="4"/>
</dbReference>
<dbReference type="CDD" id="cd05689">
    <property type="entry name" value="S1_RPS1_repeat_ec4"/>
    <property type="match status" value="1"/>
</dbReference>
<dbReference type="InterPro" id="IPR035104">
    <property type="entry name" value="Ribosomal_protein_S1-like"/>
</dbReference>
<evidence type="ECO:0000256" key="1">
    <source>
        <dbReference type="ARBA" id="ARBA00006767"/>
    </source>
</evidence>
<dbReference type="CDD" id="cd04465">
    <property type="entry name" value="S1_RPS1_repeat_ec2_hs2"/>
    <property type="match status" value="1"/>
</dbReference>
<dbReference type="NCBIfam" id="NF004954">
    <property type="entry name" value="PRK06299.1-4"/>
    <property type="match status" value="1"/>
</dbReference>
<evidence type="ECO:0000256" key="4">
    <source>
        <dbReference type="ARBA" id="ARBA00022980"/>
    </source>
</evidence>
<feature type="domain" description="S1 motif" evidence="8">
    <location>
        <begin position="192"/>
        <end position="260"/>
    </location>
</feature>
<evidence type="ECO:0000256" key="5">
    <source>
        <dbReference type="ARBA" id="ARBA00023274"/>
    </source>
</evidence>
<gene>
    <name evidence="9" type="ORF">BWK73_13865</name>
</gene>
<dbReference type="InterPro" id="IPR003029">
    <property type="entry name" value="S1_domain"/>
</dbReference>
<evidence type="ECO:0000313" key="9">
    <source>
        <dbReference type="EMBL" id="OQX12870.1"/>
    </source>
</evidence>
<organism evidence="9 10">
    <name type="scientific">Thiothrix lacustris</name>
    <dbReference type="NCBI Taxonomy" id="525917"/>
    <lineage>
        <taxon>Bacteria</taxon>
        <taxon>Pseudomonadati</taxon>
        <taxon>Pseudomonadota</taxon>
        <taxon>Gammaproteobacteria</taxon>
        <taxon>Thiotrichales</taxon>
        <taxon>Thiotrichaceae</taxon>
        <taxon>Thiothrix</taxon>
    </lineage>
</organism>
<dbReference type="Gene3D" id="2.40.50.140">
    <property type="entry name" value="Nucleic acid-binding proteins"/>
    <property type="match status" value="4"/>
</dbReference>
<dbReference type="FunFam" id="2.40.50.140:FF:000018">
    <property type="entry name" value="30S ribosomal protein S1"/>
    <property type="match status" value="1"/>
</dbReference>
<evidence type="ECO:0000256" key="3">
    <source>
        <dbReference type="ARBA" id="ARBA00022884"/>
    </source>
</evidence>
<dbReference type="FunFam" id="2.40.50.140:FF:000011">
    <property type="entry name" value="30S ribosomal protein S1"/>
    <property type="match status" value="1"/>
</dbReference>
<protein>
    <recommendedName>
        <fullName evidence="6">Small ribosomal subunit protein bS1</fullName>
    </recommendedName>
    <alternativeName>
        <fullName evidence="7">30S ribosomal protein S1</fullName>
    </alternativeName>
</protein>
<evidence type="ECO:0000256" key="2">
    <source>
        <dbReference type="ARBA" id="ARBA00022737"/>
    </source>
</evidence>
<evidence type="ECO:0000256" key="7">
    <source>
        <dbReference type="ARBA" id="ARBA00035517"/>
    </source>
</evidence>
<dbReference type="FunFam" id="2.40.50.140:FF:000021">
    <property type="entry name" value="30S ribosomal protein S1"/>
    <property type="match status" value="1"/>
</dbReference>
<dbReference type="PRINTS" id="PR00681">
    <property type="entry name" value="RIBOSOMALS1"/>
</dbReference>
<dbReference type="PANTHER" id="PTHR10724">
    <property type="entry name" value="30S RIBOSOMAL PROTEIN S1"/>
    <property type="match status" value="1"/>
</dbReference>
<dbReference type="Proteomes" id="UP000192491">
    <property type="component" value="Unassembled WGS sequence"/>
</dbReference>
<dbReference type="PROSITE" id="PS50126">
    <property type="entry name" value="S1"/>
    <property type="match status" value="5"/>
</dbReference>
<dbReference type="InterPro" id="IPR012340">
    <property type="entry name" value="NA-bd_OB-fold"/>
</dbReference>
<dbReference type="CDD" id="cd05687">
    <property type="entry name" value="S1_RPS1_repeat_ec1_hs1"/>
    <property type="match status" value="1"/>
</dbReference>